<comment type="caution">
    <text evidence="1">The sequence shown here is derived from an EMBL/GenBank/DDBJ whole genome shotgun (WGS) entry which is preliminary data.</text>
</comment>
<name>A0A9E1GJZ0_9FIRM</name>
<evidence type="ECO:0000313" key="2">
    <source>
        <dbReference type="Proteomes" id="UP000811365"/>
    </source>
</evidence>
<dbReference type="AlphaFoldDB" id="A0A9E1GJZ0"/>
<gene>
    <name evidence="1" type="ORF">KH315_06220</name>
</gene>
<dbReference type="EMBL" id="JAGZYH010000019">
    <property type="protein sequence ID" value="MBS6621745.1"/>
    <property type="molecule type" value="Genomic_DNA"/>
</dbReference>
<evidence type="ECO:0000313" key="1">
    <source>
        <dbReference type="EMBL" id="MBS6621745.1"/>
    </source>
</evidence>
<proteinExistence type="predicted"/>
<reference evidence="1" key="1">
    <citation type="submission" date="2021-02" db="EMBL/GenBank/DDBJ databases">
        <title>Infant gut strain persistence is associated with maternal origin, phylogeny, and functional potential including surface adhesion and iron acquisition.</title>
        <authorList>
            <person name="Lou Y.C."/>
        </authorList>
    </citation>
    <scope>NUCLEOTIDE SEQUENCE</scope>
    <source>
        <strain evidence="1">L2_039_000G1_dasL2_039_000G1_maxbin2.maxbin.077</strain>
    </source>
</reference>
<accession>A0A9E1GJZ0</accession>
<sequence length="145" mass="16294">MAYEIELHYGFERSHDTYETYHAFEATDIEEEADDAAIEAKLADLLDCSPDDEDFDCKSMRITLPERTVERIRAEGYAAGRLGVLAQMIEGPWNNDACKGYAIMAMERAGLDPEMIRKVSSAMTDCFDDTTVAEAGRYYVKGAVR</sequence>
<organism evidence="1 2">
    <name type="scientific">Faecalibacterium prausnitzii</name>
    <dbReference type="NCBI Taxonomy" id="853"/>
    <lineage>
        <taxon>Bacteria</taxon>
        <taxon>Bacillati</taxon>
        <taxon>Bacillota</taxon>
        <taxon>Clostridia</taxon>
        <taxon>Eubacteriales</taxon>
        <taxon>Oscillospiraceae</taxon>
        <taxon>Faecalibacterium</taxon>
    </lineage>
</organism>
<dbReference type="Proteomes" id="UP000811365">
    <property type="component" value="Unassembled WGS sequence"/>
</dbReference>
<protein>
    <submittedName>
        <fullName evidence="1">Uncharacterized protein</fullName>
    </submittedName>
</protein>